<dbReference type="AlphaFoldDB" id="A0A4Y8LJZ9"/>
<reference evidence="1 2" key="1">
    <citation type="submission" date="2019-03" db="EMBL/GenBank/DDBJ databases">
        <authorList>
            <person name="Yang Y."/>
        </authorList>
    </citation>
    <scope>NUCLEOTIDE SEQUENCE [LARGE SCALE GENOMIC DNA]</scope>
    <source>
        <strain evidence="1 2">ASL-1</strain>
    </source>
</reference>
<protein>
    <submittedName>
        <fullName evidence="1">Uncharacterized protein</fullName>
    </submittedName>
</protein>
<proteinExistence type="predicted"/>
<dbReference type="RefSeq" id="WP_134381237.1">
    <property type="nucleotide sequence ID" value="NZ_SORX01000004.1"/>
</dbReference>
<evidence type="ECO:0000313" key="2">
    <source>
        <dbReference type="Proteomes" id="UP000297776"/>
    </source>
</evidence>
<accession>A0A4Y8LJZ9</accession>
<dbReference type="OrthoDB" id="8480699at2"/>
<dbReference type="Proteomes" id="UP000297776">
    <property type="component" value="Unassembled WGS sequence"/>
</dbReference>
<name>A0A4Y8LJZ9_9BACL</name>
<comment type="caution">
    <text evidence="1">The sequence shown here is derived from an EMBL/GenBank/DDBJ whole genome shotgun (WGS) entry which is preliminary data.</text>
</comment>
<keyword evidence="2" id="KW-1185">Reference proteome</keyword>
<sequence>MNASGMLRGYASKAMPNDAFFNHVTTTMEKQLKQWNPDYELLVNTSDDYRIVVLQNEKRYTATLSAEEWATLQQTAPFSVDRAIWQQLQEQGLEVKLGFGDYIEKAMGTFKGI</sequence>
<gene>
    <name evidence="1" type="ORF">E2626_08070</name>
</gene>
<evidence type="ECO:0000313" key="1">
    <source>
        <dbReference type="EMBL" id="TFE01519.1"/>
    </source>
</evidence>
<dbReference type="EMBL" id="SORX01000004">
    <property type="protein sequence ID" value="TFE01519.1"/>
    <property type="molecule type" value="Genomic_DNA"/>
</dbReference>
<organism evidence="1 2">
    <name type="scientific">Jeotgalibacillus salarius</name>
    <dbReference type="NCBI Taxonomy" id="546023"/>
    <lineage>
        <taxon>Bacteria</taxon>
        <taxon>Bacillati</taxon>
        <taxon>Bacillota</taxon>
        <taxon>Bacilli</taxon>
        <taxon>Bacillales</taxon>
        <taxon>Caryophanaceae</taxon>
        <taxon>Jeotgalibacillus</taxon>
    </lineage>
</organism>